<dbReference type="PANTHER" id="PTHR48051:SF54">
    <property type="entry name" value="LEUCINE-RICH REPEAT-CONTAINING PROTEIN"/>
    <property type="match status" value="1"/>
</dbReference>
<gene>
    <name evidence="4" type="ORF">VP01_1680g3</name>
</gene>
<keyword evidence="5" id="KW-1185">Reference proteome</keyword>
<evidence type="ECO:0000313" key="5">
    <source>
        <dbReference type="Proteomes" id="UP000037035"/>
    </source>
</evidence>
<feature type="region of interest" description="Disordered" evidence="3">
    <location>
        <begin position="923"/>
        <end position="982"/>
    </location>
</feature>
<dbReference type="EMBL" id="LAVV01006482">
    <property type="protein sequence ID" value="KNZ59684.1"/>
    <property type="molecule type" value="Genomic_DNA"/>
</dbReference>
<comment type="caution">
    <text evidence="4">The sequence shown here is derived from an EMBL/GenBank/DDBJ whole genome shotgun (WGS) entry which is preliminary data.</text>
</comment>
<sequence length="1278" mass="141053">MDEQEEQHSQEEHSVDDQTSQPQLSQPTPISKAHPSIEELTAMTEAAPLSEKEPTDAASFSKENPIDAASFSEKDPTDAAPFPNQDPTDAASLSKEDRTAAASLSEEVPTDPASLSEKNPSSGDAVALAEDQLDNEPEPSRTEVELLIQDELQATYKQPSMREPNLEEDQLESEPEPSRTEVELLIQDELETENQQPFMCRPNLEEDQLENEPEPSRTEVELLILPDELETESEQPSKVSLRELLQTANCQRQAHPAQLFHRPAPIHYLFAQTFLILRTYPKPPFLAQKLRFQQINQSLLIYVHVSTASTASQPSTAKSVSSLSSSTSSIRVSDKTIKISTSSPYTSAQPLNSPRSPHPSITAPSIPMQKPRTTPSKSALATPPKPATSGTPTKPRPPNPSTPRLLSRGPSSLKKSHPASNQGSARASNVDLLNGPPNESSPKTSAKSSQAFREMLAKARRSRPRVPSTSISTDPTSIPGLPSVTEPSEALDAWGFQPIEKIIEKAQKSGKLNFSSRMLSKVPAEIYAKLLSHTSIFHPSNRPPSTSDQAPAEVDLKFSFDDEPKTPSGVAWYETVDLVHLNLSLNELTALDDEFGGFEALTSCDLHGNQLTCLPYTFGLLTNLTHLDLSSNQLSQFPVQILSLVNLLELNLSKNKLSRLWAVDWKPTLKKQLATAVKPPPISNVLLPGERSFSSIDQSFDSIDQPSTITDPSFSLEELCDRFPSSPTKSYPGKSNCPIAPGFEIATGSANYQPLPALQKLKLSGNKFTSNTLFGAGSAQLPRNLQEIDLSKNPLGDRLDVSSNLRNLKKLSKLNLCSCGLSNEIFWFNVEGDYDQLESEENDLLGHLTELDLSHNAIDSLEYLESFFDQHCPHQPRLAYEGLPRELVELVPQYGQGAEHVKVLIGNNFLREEARRRRQTKIMAGRSNSKPVEPIEAVPGTAVETTRRSLKNDGLESSPEEIKQEKASGGSSTSKKVATPPNPTRTLLLKYYNQATSSLNLSSLQLTDLSENQEDYNASTLRNMDVELVNVSNNRLPKFPMGIMGCFGSALTVLNLSRNRLTNAPDSSFESHIQSMMGIKLPELVELNMASNFLTGSPQRILELVTEGFESFKLKRLDLSLNSFESLDGLYDFLKRHEIRDKDYDELEGDKDKGRLGLESLLLDGNRIVQIHDLVRLATEILNSIPLPPSSFSAIHSPTTSSSMRVLACGDLREIVQYKFLEEIGLSDNSISQLPPVLGFLPTNRLSVARNLFRFPLRKVYDCVGGDVKILAWLRERC</sequence>
<feature type="compositionally biased region" description="Low complexity" evidence="3">
    <location>
        <begin position="18"/>
        <end position="29"/>
    </location>
</feature>
<evidence type="ECO:0000313" key="4">
    <source>
        <dbReference type="EMBL" id="KNZ59684.1"/>
    </source>
</evidence>
<evidence type="ECO:0000256" key="2">
    <source>
        <dbReference type="ARBA" id="ARBA00022737"/>
    </source>
</evidence>
<feature type="compositionally biased region" description="Basic and acidic residues" evidence="3">
    <location>
        <begin position="945"/>
        <end position="966"/>
    </location>
</feature>
<dbReference type="InterPro" id="IPR003591">
    <property type="entry name" value="Leu-rich_rpt_typical-subtyp"/>
</dbReference>
<keyword evidence="2" id="KW-0677">Repeat</keyword>
<dbReference type="STRING" id="27349.A0A0L6VG24"/>
<feature type="compositionally biased region" description="Acidic residues" evidence="3">
    <location>
        <begin position="166"/>
        <end position="175"/>
    </location>
</feature>
<dbReference type="OrthoDB" id="1517790at2759"/>
<evidence type="ECO:0000256" key="1">
    <source>
        <dbReference type="ARBA" id="ARBA00022614"/>
    </source>
</evidence>
<name>A0A0L6VG24_9BASI</name>
<feature type="region of interest" description="Disordered" evidence="3">
    <location>
        <begin position="1"/>
        <end position="178"/>
    </location>
</feature>
<dbReference type="Pfam" id="PF00560">
    <property type="entry name" value="LRR_1"/>
    <property type="match status" value="1"/>
</dbReference>
<dbReference type="SMART" id="SM00365">
    <property type="entry name" value="LRR_SD22"/>
    <property type="match status" value="3"/>
</dbReference>
<keyword evidence="1" id="KW-0433">Leucine-rich repeat</keyword>
<feature type="region of interest" description="Disordered" evidence="3">
    <location>
        <begin position="341"/>
        <end position="483"/>
    </location>
</feature>
<dbReference type="Pfam" id="PF13516">
    <property type="entry name" value="LRR_6"/>
    <property type="match status" value="1"/>
</dbReference>
<evidence type="ECO:0000256" key="3">
    <source>
        <dbReference type="SAM" id="MobiDB-lite"/>
    </source>
</evidence>
<dbReference type="GO" id="GO:0005737">
    <property type="term" value="C:cytoplasm"/>
    <property type="evidence" value="ECO:0007669"/>
    <property type="project" value="TreeGrafter"/>
</dbReference>
<dbReference type="PROSITE" id="PS51450">
    <property type="entry name" value="LRR"/>
    <property type="match status" value="5"/>
</dbReference>
<reference evidence="4 5" key="1">
    <citation type="submission" date="2015-08" db="EMBL/GenBank/DDBJ databases">
        <title>Next Generation Sequencing and Analysis of the Genome of Puccinia sorghi L Schw, the Causal Agent of Maize Common Rust.</title>
        <authorList>
            <person name="Rochi L."/>
            <person name="Burguener G."/>
            <person name="Darino M."/>
            <person name="Turjanski A."/>
            <person name="Kreff E."/>
            <person name="Dieguez M.J."/>
            <person name="Sacco F."/>
        </authorList>
    </citation>
    <scope>NUCLEOTIDE SEQUENCE [LARGE SCALE GENOMIC DNA]</scope>
    <source>
        <strain evidence="4 5">RO10H11247</strain>
    </source>
</reference>
<organism evidence="4 5">
    <name type="scientific">Puccinia sorghi</name>
    <dbReference type="NCBI Taxonomy" id="27349"/>
    <lineage>
        <taxon>Eukaryota</taxon>
        <taxon>Fungi</taxon>
        <taxon>Dikarya</taxon>
        <taxon>Basidiomycota</taxon>
        <taxon>Pucciniomycotina</taxon>
        <taxon>Pucciniomycetes</taxon>
        <taxon>Pucciniales</taxon>
        <taxon>Pucciniaceae</taxon>
        <taxon>Puccinia</taxon>
    </lineage>
</organism>
<dbReference type="PANTHER" id="PTHR48051">
    <property type="match status" value="1"/>
</dbReference>
<protein>
    <recommendedName>
        <fullName evidence="6">Adenylate cyclase</fullName>
    </recommendedName>
</protein>
<dbReference type="Proteomes" id="UP000037035">
    <property type="component" value="Unassembled WGS sequence"/>
</dbReference>
<accession>A0A0L6VG24</accession>
<dbReference type="InterPro" id="IPR050216">
    <property type="entry name" value="LRR_domain-containing"/>
</dbReference>
<dbReference type="InterPro" id="IPR001611">
    <property type="entry name" value="Leu-rich_rpt"/>
</dbReference>
<feature type="compositionally biased region" description="Basic and acidic residues" evidence="3">
    <location>
        <begin position="1"/>
        <end position="16"/>
    </location>
</feature>
<feature type="compositionally biased region" description="Low complexity" evidence="3">
    <location>
        <begin position="467"/>
        <end position="479"/>
    </location>
</feature>
<feature type="compositionally biased region" description="Polar residues" evidence="3">
    <location>
        <begin position="418"/>
        <end position="427"/>
    </location>
</feature>
<dbReference type="SUPFAM" id="SSF52058">
    <property type="entry name" value="L domain-like"/>
    <property type="match status" value="2"/>
</dbReference>
<feature type="compositionally biased region" description="Polar residues" evidence="3">
    <location>
        <begin position="437"/>
        <end position="451"/>
    </location>
</feature>
<dbReference type="AlphaFoldDB" id="A0A0L6VG24"/>
<evidence type="ECO:0008006" key="6">
    <source>
        <dbReference type="Google" id="ProtNLM"/>
    </source>
</evidence>
<dbReference type="VEuPathDB" id="FungiDB:VP01_1680g3"/>
<proteinExistence type="predicted"/>
<dbReference type="InterPro" id="IPR032675">
    <property type="entry name" value="LRR_dom_sf"/>
</dbReference>
<dbReference type="Gene3D" id="3.80.10.10">
    <property type="entry name" value="Ribonuclease Inhibitor"/>
    <property type="match status" value="3"/>
</dbReference>
<dbReference type="SMART" id="SM00369">
    <property type="entry name" value="LRR_TYP"/>
    <property type="match status" value="9"/>
</dbReference>
<feature type="compositionally biased region" description="Polar residues" evidence="3">
    <location>
        <begin position="341"/>
        <end position="355"/>
    </location>
</feature>